<dbReference type="PANTHER" id="PTHR40644">
    <property type="entry name" value="UPF0653 PROTEIN C607.02C"/>
    <property type="match status" value="1"/>
</dbReference>
<feature type="region of interest" description="Disordered" evidence="1">
    <location>
        <begin position="124"/>
        <end position="210"/>
    </location>
</feature>
<name>A0ABR3ZXS7_9LECA</name>
<feature type="compositionally biased region" description="Low complexity" evidence="1">
    <location>
        <begin position="80"/>
        <end position="89"/>
    </location>
</feature>
<evidence type="ECO:0000313" key="2">
    <source>
        <dbReference type="EMBL" id="KAL2037506.1"/>
    </source>
</evidence>
<proteinExistence type="predicted"/>
<organism evidence="2 3">
    <name type="scientific">Stereocaulon virgatum</name>
    <dbReference type="NCBI Taxonomy" id="373712"/>
    <lineage>
        <taxon>Eukaryota</taxon>
        <taxon>Fungi</taxon>
        <taxon>Dikarya</taxon>
        <taxon>Ascomycota</taxon>
        <taxon>Pezizomycotina</taxon>
        <taxon>Lecanoromycetes</taxon>
        <taxon>OSLEUM clade</taxon>
        <taxon>Lecanoromycetidae</taxon>
        <taxon>Lecanorales</taxon>
        <taxon>Lecanorineae</taxon>
        <taxon>Stereocaulaceae</taxon>
        <taxon>Stereocaulon</taxon>
    </lineage>
</organism>
<feature type="compositionally biased region" description="Basic residues" evidence="1">
    <location>
        <begin position="187"/>
        <end position="196"/>
    </location>
</feature>
<sequence length="299" mass="32799">MPHKHKRDKSKADGSSYDLPPSRAAYALPVKKAMTDSQRKRPNLNDDTPRAFTRLLHPYRPPRSGLDDGPRPSKKRKTSKTTTTTTTSNQPPPPRPAFPAPTILPHESFSAFNARVDAALPLSGLSRKSAGGKGLEKGKQTKTERKMQRMQREWREEDKRRREKREEEALENVDGEDVEDYSTVTGKTKKGKKRRNGGGGNGAVDDDKEDPWAHIKAKRIDTAASAGGGGLVGLHDVVLAPPKFSRVPKGKENFGVGKGLGKGIIGLKRKGELSEARRSVVDGYRELMRGKAGGSIQHS</sequence>
<dbReference type="Proteomes" id="UP001590950">
    <property type="component" value="Unassembled WGS sequence"/>
</dbReference>
<feature type="region of interest" description="Disordered" evidence="1">
    <location>
        <begin position="1"/>
        <end position="105"/>
    </location>
</feature>
<comment type="caution">
    <text evidence="2">The sequence shown here is derived from an EMBL/GenBank/DDBJ whole genome shotgun (WGS) entry which is preliminary data.</text>
</comment>
<dbReference type="PANTHER" id="PTHR40644:SF1">
    <property type="entry name" value="UPF0653 PROTEIN C607.02C"/>
    <property type="match status" value="1"/>
</dbReference>
<accession>A0ABR3ZXS7</accession>
<gene>
    <name evidence="2" type="ORF">N7G274_009787</name>
</gene>
<evidence type="ECO:0000313" key="3">
    <source>
        <dbReference type="Proteomes" id="UP001590950"/>
    </source>
</evidence>
<feature type="compositionally biased region" description="Pro residues" evidence="1">
    <location>
        <begin position="90"/>
        <end position="99"/>
    </location>
</feature>
<feature type="compositionally biased region" description="Basic and acidic residues" evidence="1">
    <location>
        <begin position="33"/>
        <end position="49"/>
    </location>
</feature>
<dbReference type="EMBL" id="JBEFKJ010000040">
    <property type="protein sequence ID" value="KAL2037506.1"/>
    <property type="molecule type" value="Genomic_DNA"/>
</dbReference>
<feature type="compositionally biased region" description="Acidic residues" evidence="1">
    <location>
        <begin position="168"/>
        <end position="180"/>
    </location>
</feature>
<feature type="compositionally biased region" description="Basic and acidic residues" evidence="1">
    <location>
        <begin position="134"/>
        <end position="167"/>
    </location>
</feature>
<keyword evidence="3" id="KW-1185">Reference proteome</keyword>
<reference evidence="2 3" key="1">
    <citation type="submission" date="2024-09" db="EMBL/GenBank/DDBJ databases">
        <title>Rethinking Asexuality: The Enigmatic Case of Functional Sexual Genes in Lepraria (Stereocaulaceae).</title>
        <authorList>
            <person name="Doellman M."/>
            <person name="Sun Y."/>
            <person name="Barcenas-Pena A."/>
            <person name="Lumbsch H.T."/>
            <person name="Grewe F."/>
        </authorList>
    </citation>
    <scope>NUCLEOTIDE SEQUENCE [LARGE SCALE GENOMIC DNA]</scope>
    <source>
        <strain evidence="2 3">Mercado 3170</strain>
    </source>
</reference>
<evidence type="ECO:0000256" key="1">
    <source>
        <dbReference type="SAM" id="MobiDB-lite"/>
    </source>
</evidence>
<protein>
    <submittedName>
        <fullName evidence="2">Uncharacterized protein</fullName>
    </submittedName>
</protein>